<evidence type="ECO:0000313" key="2">
    <source>
        <dbReference type="Proteomes" id="UP001185012"/>
    </source>
</evidence>
<keyword evidence="2" id="KW-1185">Reference proteome</keyword>
<reference evidence="1 2" key="1">
    <citation type="submission" date="2023-07" db="EMBL/GenBank/DDBJ databases">
        <title>Genomic Encyclopedia of Type Strains, Phase IV (KMG-IV): sequencing the most valuable type-strain genomes for metagenomic binning, comparative biology and taxonomic classification.</title>
        <authorList>
            <person name="Goeker M."/>
        </authorList>
    </citation>
    <scope>NUCLEOTIDE SEQUENCE [LARGE SCALE GENOMIC DNA]</scope>
    <source>
        <strain evidence="1 2">DSM 45903</strain>
    </source>
</reference>
<gene>
    <name evidence="1" type="ORF">JOE21_003162</name>
</gene>
<accession>A0ABU1IQS3</accession>
<sequence length="76" mass="8817">MAFGSPLHSQSTSLARVTIVPWSRYALFATKRRQPYRPEISRYGLFRHALARVISCGTHRIVLLCSSEKYLQYIFL</sequence>
<evidence type="ECO:0000313" key="1">
    <source>
        <dbReference type="EMBL" id="MDR6227147.1"/>
    </source>
</evidence>
<name>A0ABU1IQS3_9BACL</name>
<protein>
    <submittedName>
        <fullName evidence="1">Uncharacterized protein</fullName>
    </submittedName>
</protein>
<organism evidence="1 2">
    <name type="scientific">Desmospora profundinema</name>
    <dbReference type="NCBI Taxonomy" id="1571184"/>
    <lineage>
        <taxon>Bacteria</taxon>
        <taxon>Bacillati</taxon>
        <taxon>Bacillota</taxon>
        <taxon>Bacilli</taxon>
        <taxon>Bacillales</taxon>
        <taxon>Thermoactinomycetaceae</taxon>
        <taxon>Desmospora</taxon>
    </lineage>
</organism>
<comment type="caution">
    <text evidence="1">The sequence shown here is derived from an EMBL/GenBank/DDBJ whole genome shotgun (WGS) entry which is preliminary data.</text>
</comment>
<dbReference type="Proteomes" id="UP001185012">
    <property type="component" value="Unassembled WGS sequence"/>
</dbReference>
<proteinExistence type="predicted"/>
<dbReference type="EMBL" id="JAVDQG010000008">
    <property type="protein sequence ID" value="MDR6227147.1"/>
    <property type="molecule type" value="Genomic_DNA"/>
</dbReference>